<dbReference type="Pfam" id="PF00501">
    <property type="entry name" value="AMP-binding"/>
    <property type="match status" value="1"/>
</dbReference>
<dbReference type="PANTHER" id="PTHR24096">
    <property type="entry name" value="LONG-CHAIN-FATTY-ACID--COA LIGASE"/>
    <property type="match status" value="1"/>
</dbReference>
<dbReference type="Gene3D" id="3.30.300.30">
    <property type="match status" value="1"/>
</dbReference>
<keyword evidence="1" id="KW-1133">Transmembrane helix</keyword>
<evidence type="ECO:0000313" key="5">
    <source>
        <dbReference type="Proteomes" id="UP000054266"/>
    </source>
</evidence>
<evidence type="ECO:0000259" key="2">
    <source>
        <dbReference type="Pfam" id="PF00501"/>
    </source>
</evidence>
<keyword evidence="1" id="KW-0472">Membrane</keyword>
<evidence type="ECO:0000313" key="4">
    <source>
        <dbReference type="EMBL" id="KIW70046.1"/>
    </source>
</evidence>
<dbReference type="PROSITE" id="PS00455">
    <property type="entry name" value="AMP_BINDING"/>
    <property type="match status" value="1"/>
</dbReference>
<dbReference type="InterPro" id="IPR042099">
    <property type="entry name" value="ANL_N_sf"/>
</dbReference>
<dbReference type="EMBL" id="KN846957">
    <property type="protein sequence ID" value="KIW70046.1"/>
    <property type="molecule type" value="Genomic_DNA"/>
</dbReference>
<keyword evidence="5" id="KW-1185">Reference proteome</keyword>
<evidence type="ECO:0000259" key="3">
    <source>
        <dbReference type="Pfam" id="PF13193"/>
    </source>
</evidence>
<dbReference type="Gene3D" id="3.40.50.12780">
    <property type="entry name" value="N-terminal domain of ligase-like"/>
    <property type="match status" value="1"/>
</dbReference>
<evidence type="ECO:0000256" key="1">
    <source>
        <dbReference type="SAM" id="Phobius"/>
    </source>
</evidence>
<dbReference type="STRING" id="5601.A0A0D2CY03"/>
<dbReference type="InterPro" id="IPR020845">
    <property type="entry name" value="AMP-binding_CS"/>
</dbReference>
<feature type="domain" description="AMP-binding enzyme C-terminal" evidence="3">
    <location>
        <begin position="458"/>
        <end position="537"/>
    </location>
</feature>
<dbReference type="CDD" id="cd05911">
    <property type="entry name" value="Firefly_Luc_like"/>
    <property type="match status" value="1"/>
</dbReference>
<reference evidence="4 5" key="1">
    <citation type="submission" date="2015-01" db="EMBL/GenBank/DDBJ databases">
        <title>The Genome Sequence of Capronia semiimmersa CBS27337.</title>
        <authorList>
            <consortium name="The Broad Institute Genomics Platform"/>
            <person name="Cuomo C."/>
            <person name="de Hoog S."/>
            <person name="Gorbushina A."/>
            <person name="Stielow B."/>
            <person name="Teixiera M."/>
            <person name="Abouelleil A."/>
            <person name="Chapman S.B."/>
            <person name="Priest M."/>
            <person name="Young S.K."/>
            <person name="Wortman J."/>
            <person name="Nusbaum C."/>
            <person name="Birren B."/>
        </authorList>
    </citation>
    <scope>NUCLEOTIDE SEQUENCE [LARGE SCALE GENOMIC DNA]</scope>
    <source>
        <strain evidence="4 5">CBS 27337</strain>
    </source>
</reference>
<feature type="domain" description="AMP-dependent synthetase/ligase" evidence="2">
    <location>
        <begin position="46"/>
        <end position="407"/>
    </location>
</feature>
<dbReference type="PANTHER" id="PTHR24096:SF422">
    <property type="entry name" value="BCDNA.GH02901"/>
    <property type="match status" value="1"/>
</dbReference>
<keyword evidence="1" id="KW-0812">Transmembrane</keyword>
<sequence length="556" mass="61388">MPTTSELPDVEFPIDLPLWTHVFQSKHSVIYKRSPAQVRGFRDGVTGRFISYSQLRDLSTAGGVSLKTRYQLCPGQTVCIFGVNSLWYLVALFSILRQEGGIVSGASPASTIGEMTHYLRLANAKIIFTSKEFLPTALAAAKAVNLSRRSIVLLDGEEAGFESITHLIEEGQKQRAVASDEAYSFPPGRDATNVCAFLSFSSGTTGLPKAVQISHANMIAQCCQLRQISRPEQHNGVCLAVLPFFHIAGLVLMTFLPFFLNQEVVVLSRFEMREMLEAITKYRVTELGLVPPIVIRLVHDPIVSQYDLSNVKYLIFGAAPMSLQVITAVRQKFPHFLLRNIWGMTEVCGCATTLAPQYQRPENDHTVGKVIGSMSIKVVDPASGEEVQTGEVGEILLKGPTVTMGYLGNERATRETFEPDGWLHTGDLGFVDKDGFVIIQDRIKELIKVKGLQVAPAELEDLLLGHPLVEDVAVIGAEDPYAGEVPKAFVVLKDRSYDRARARDELLRFVQDKLSRHKWLDGGVEFVEEIPKSASGKILRRLLRAKHATGGKVSKL</sequence>
<evidence type="ECO:0008006" key="6">
    <source>
        <dbReference type="Google" id="ProtNLM"/>
    </source>
</evidence>
<feature type="transmembrane region" description="Helical" evidence="1">
    <location>
        <begin position="236"/>
        <end position="260"/>
    </location>
</feature>
<proteinExistence type="predicted"/>
<organism evidence="4 5">
    <name type="scientific">Phialophora macrospora</name>
    <dbReference type="NCBI Taxonomy" id="1851006"/>
    <lineage>
        <taxon>Eukaryota</taxon>
        <taxon>Fungi</taxon>
        <taxon>Dikarya</taxon>
        <taxon>Ascomycota</taxon>
        <taxon>Pezizomycotina</taxon>
        <taxon>Eurotiomycetes</taxon>
        <taxon>Chaetothyriomycetidae</taxon>
        <taxon>Chaetothyriales</taxon>
        <taxon>Herpotrichiellaceae</taxon>
        <taxon>Phialophora</taxon>
    </lineage>
</organism>
<gene>
    <name evidence="4" type="ORF">PV04_02357</name>
</gene>
<dbReference type="Pfam" id="PF13193">
    <property type="entry name" value="AMP-binding_C"/>
    <property type="match status" value="1"/>
</dbReference>
<dbReference type="AlphaFoldDB" id="A0A0D2CY03"/>
<dbReference type="InterPro" id="IPR045851">
    <property type="entry name" value="AMP-bd_C_sf"/>
</dbReference>
<dbReference type="InterPro" id="IPR025110">
    <property type="entry name" value="AMP-bd_C"/>
</dbReference>
<dbReference type="GO" id="GO:0016405">
    <property type="term" value="F:CoA-ligase activity"/>
    <property type="evidence" value="ECO:0007669"/>
    <property type="project" value="TreeGrafter"/>
</dbReference>
<accession>A0A0D2CY03</accession>
<dbReference type="Proteomes" id="UP000054266">
    <property type="component" value="Unassembled WGS sequence"/>
</dbReference>
<dbReference type="HOGENOM" id="CLU_000022_59_2_1"/>
<dbReference type="InterPro" id="IPR000873">
    <property type="entry name" value="AMP-dep_synth/lig_dom"/>
</dbReference>
<name>A0A0D2CY03_9EURO</name>
<protein>
    <recommendedName>
        <fullName evidence="6">4-coumarate-CoA ligase</fullName>
    </recommendedName>
</protein>
<dbReference type="SUPFAM" id="SSF56801">
    <property type="entry name" value="Acetyl-CoA synthetase-like"/>
    <property type="match status" value="1"/>
</dbReference>